<accession>A0A1U7NCT3</accession>
<dbReference type="InterPro" id="IPR023052">
    <property type="entry name" value="Cell_div_SepF"/>
</dbReference>
<dbReference type="Proteomes" id="UP000186341">
    <property type="component" value="Unassembled WGS sequence"/>
</dbReference>
<proteinExistence type="inferred from homology"/>
<dbReference type="EMBL" id="MPJW01000272">
    <property type="protein sequence ID" value="OLU36460.1"/>
    <property type="molecule type" value="Genomic_DNA"/>
</dbReference>
<evidence type="ECO:0000256" key="6">
    <source>
        <dbReference type="SAM" id="MobiDB-lite"/>
    </source>
</evidence>
<sequence>MGFMDKVKEFIAPVDDEDDEEVVEQISETVTAQPVMQKAEPQPVRSTYEHPKTKTSASNLSANTKMVLFEPRSFGEAEEVGSRLKEGRAVVVNLHKLDREYAQRTIDFLTGVVFALDGNIQKIGQNVILCYPASIGVSGTITLSNDESEDNDDLSLTSEE</sequence>
<evidence type="ECO:0000256" key="2">
    <source>
        <dbReference type="ARBA" id="ARBA00023210"/>
    </source>
</evidence>
<evidence type="ECO:0000256" key="3">
    <source>
        <dbReference type="ARBA" id="ARBA00023306"/>
    </source>
</evidence>
<protein>
    <recommendedName>
        <fullName evidence="5">Cell division protein SepF</fullName>
    </recommendedName>
</protein>
<comment type="subunit">
    <text evidence="5">Homodimer. Interacts with FtsZ.</text>
</comment>
<dbReference type="HAMAP" id="MF_01197">
    <property type="entry name" value="SepF"/>
    <property type="match status" value="1"/>
</dbReference>
<dbReference type="Pfam" id="PF04472">
    <property type="entry name" value="SepF"/>
    <property type="match status" value="1"/>
</dbReference>
<dbReference type="PANTHER" id="PTHR35798:SF1">
    <property type="entry name" value="CELL DIVISION PROTEIN SEPF"/>
    <property type="match status" value="1"/>
</dbReference>
<keyword evidence="5" id="KW-0963">Cytoplasm</keyword>
<organism evidence="7 8">
    <name type="scientific">Ileibacterium valens</name>
    <dbReference type="NCBI Taxonomy" id="1862668"/>
    <lineage>
        <taxon>Bacteria</taxon>
        <taxon>Bacillati</taxon>
        <taxon>Bacillota</taxon>
        <taxon>Erysipelotrichia</taxon>
        <taxon>Erysipelotrichales</taxon>
        <taxon>Erysipelotrichaceae</taxon>
        <taxon>Ileibacterium</taxon>
    </lineage>
</organism>
<dbReference type="GO" id="GO:0005737">
    <property type="term" value="C:cytoplasm"/>
    <property type="evidence" value="ECO:0007669"/>
    <property type="project" value="UniProtKB-SubCell"/>
</dbReference>
<keyword evidence="8" id="KW-1185">Reference proteome</keyword>
<evidence type="ECO:0000256" key="4">
    <source>
        <dbReference type="ARBA" id="ARBA00044936"/>
    </source>
</evidence>
<comment type="caution">
    <text evidence="7">The sequence shown here is derived from an EMBL/GenBank/DDBJ whole genome shotgun (WGS) entry which is preliminary data.</text>
</comment>
<gene>
    <name evidence="5" type="primary">sepF</name>
    <name evidence="7" type="ORF">BO222_12435</name>
</gene>
<evidence type="ECO:0000256" key="1">
    <source>
        <dbReference type="ARBA" id="ARBA00022618"/>
    </source>
</evidence>
<dbReference type="InterPro" id="IPR007561">
    <property type="entry name" value="Cell_div_SepF/SepF-rel"/>
</dbReference>
<dbReference type="RefSeq" id="WP_075821079.1">
    <property type="nucleotide sequence ID" value="NZ_CAJUTZ010000033.1"/>
</dbReference>
<keyword evidence="3 5" id="KW-0131">Cell cycle</keyword>
<comment type="subcellular location">
    <subcellularLocation>
        <location evidence="5">Cytoplasm</location>
    </subcellularLocation>
    <text evidence="5">Localizes to the division site, in a FtsZ-dependent manner.</text>
</comment>
<evidence type="ECO:0000313" key="7">
    <source>
        <dbReference type="EMBL" id="OLU36460.1"/>
    </source>
</evidence>
<name>A0A1U7NCT3_9FIRM</name>
<dbReference type="InterPro" id="IPR038594">
    <property type="entry name" value="SepF-like_sf"/>
</dbReference>
<dbReference type="OrthoDB" id="9815206at2"/>
<evidence type="ECO:0000313" key="8">
    <source>
        <dbReference type="Proteomes" id="UP000186341"/>
    </source>
</evidence>
<dbReference type="GeneID" id="82203931"/>
<dbReference type="GO" id="GO:0043093">
    <property type="term" value="P:FtsZ-dependent cytokinesis"/>
    <property type="evidence" value="ECO:0007669"/>
    <property type="project" value="UniProtKB-UniRule"/>
</dbReference>
<dbReference type="PANTHER" id="PTHR35798">
    <property type="entry name" value="CELL DIVISION PROTEIN SEPF"/>
    <property type="match status" value="1"/>
</dbReference>
<keyword evidence="1 5" id="KW-0132">Cell division</keyword>
<dbReference type="AlphaFoldDB" id="A0A1U7NCT3"/>
<evidence type="ECO:0000256" key="5">
    <source>
        <dbReference type="HAMAP-Rule" id="MF_01197"/>
    </source>
</evidence>
<dbReference type="GO" id="GO:0000917">
    <property type="term" value="P:division septum assembly"/>
    <property type="evidence" value="ECO:0007669"/>
    <property type="project" value="UniProtKB-KW"/>
</dbReference>
<feature type="region of interest" description="Disordered" evidence="6">
    <location>
        <begin position="30"/>
        <end position="59"/>
    </location>
</feature>
<dbReference type="Gene3D" id="3.30.110.150">
    <property type="entry name" value="SepF-like protein"/>
    <property type="match status" value="1"/>
</dbReference>
<reference evidence="7 8" key="1">
    <citation type="submission" date="2016-11" db="EMBL/GenBank/DDBJ databases">
        <title>Description of two novel members of the family Erysipelotrichaceae: Ileibacterium lipovorans gen. nov., sp. nov. and Dubosiella newyorkensis, gen. nov., sp. nov.</title>
        <authorList>
            <person name="Cox L.M."/>
            <person name="Sohn J."/>
            <person name="Tyrrell K.L."/>
            <person name="Citron D.M."/>
            <person name="Lawson P.A."/>
            <person name="Patel N.B."/>
            <person name="Iizumi T."/>
            <person name="Perez-Perez G.I."/>
            <person name="Goldstein E.J."/>
            <person name="Blaser M.J."/>
        </authorList>
    </citation>
    <scope>NUCLEOTIDE SEQUENCE [LARGE SCALE GENOMIC DNA]</scope>
    <source>
        <strain evidence="7 8">NYU-BL-A3</strain>
    </source>
</reference>
<keyword evidence="2 5" id="KW-0717">Septation</keyword>
<comment type="similarity">
    <text evidence="5">Belongs to the SepF family.</text>
</comment>
<comment type="function">
    <text evidence="4 5">Cell division protein that is part of the divisome complex and is recruited early to the Z-ring. Probably stimulates Z-ring formation, perhaps through the cross-linking of FtsZ protofilaments. Its function overlaps with FtsA.</text>
</comment>